<sequence>MYTFEVKIRLGGSVSYVNVNARDSAQARRLIDAQFGGQVTVLQTKRLR</sequence>
<gene>
    <name evidence="1" type="ORF">Poly21_07680</name>
</gene>
<comment type="caution">
    <text evidence="1">The sequence shown here is derived from an EMBL/GenBank/DDBJ whole genome shotgun (WGS) entry which is preliminary data.</text>
</comment>
<evidence type="ECO:0000313" key="1">
    <source>
        <dbReference type="EMBL" id="TWU18604.1"/>
    </source>
</evidence>
<dbReference type="AlphaFoldDB" id="A0A5C6C5J9"/>
<evidence type="ECO:0000313" key="2">
    <source>
        <dbReference type="Proteomes" id="UP000319908"/>
    </source>
</evidence>
<protein>
    <submittedName>
        <fullName evidence="1">Uncharacterized protein</fullName>
    </submittedName>
</protein>
<keyword evidence="2" id="KW-1185">Reference proteome</keyword>
<dbReference type="EMBL" id="SJPU01000001">
    <property type="protein sequence ID" value="TWU18604.1"/>
    <property type="molecule type" value="Genomic_DNA"/>
</dbReference>
<name>A0A5C6C5J9_9BACT</name>
<accession>A0A5C6C5J9</accession>
<organism evidence="1 2">
    <name type="scientific">Allorhodopirellula heiligendammensis</name>
    <dbReference type="NCBI Taxonomy" id="2714739"/>
    <lineage>
        <taxon>Bacteria</taxon>
        <taxon>Pseudomonadati</taxon>
        <taxon>Planctomycetota</taxon>
        <taxon>Planctomycetia</taxon>
        <taxon>Pirellulales</taxon>
        <taxon>Pirellulaceae</taxon>
        <taxon>Allorhodopirellula</taxon>
    </lineage>
</organism>
<proteinExistence type="predicted"/>
<reference evidence="1 2" key="1">
    <citation type="journal article" date="2020" name="Antonie Van Leeuwenhoek">
        <title>Rhodopirellula heiligendammensis sp. nov., Rhodopirellula pilleata sp. nov., and Rhodopirellula solitaria sp. nov. isolated from natural or artificial marine surfaces in Northern Germany and California, USA, and emended description of the genus Rhodopirellula.</title>
        <authorList>
            <person name="Kallscheuer N."/>
            <person name="Wiegand S."/>
            <person name="Jogler M."/>
            <person name="Boedeker C."/>
            <person name="Peeters S.H."/>
            <person name="Rast P."/>
            <person name="Heuer A."/>
            <person name="Jetten M.S.M."/>
            <person name="Rohde M."/>
            <person name="Jogler C."/>
        </authorList>
    </citation>
    <scope>NUCLEOTIDE SEQUENCE [LARGE SCALE GENOMIC DNA]</scope>
    <source>
        <strain evidence="1 2">Poly21</strain>
    </source>
</reference>
<dbReference type="Proteomes" id="UP000319908">
    <property type="component" value="Unassembled WGS sequence"/>
</dbReference>